<dbReference type="GO" id="GO:0015648">
    <property type="term" value="F:lipid-linked peptidoglycan transporter activity"/>
    <property type="evidence" value="ECO:0007669"/>
    <property type="project" value="TreeGrafter"/>
</dbReference>
<comment type="caution">
    <text evidence="7">The sequence shown here is derived from an EMBL/GenBank/DDBJ whole genome shotgun (WGS) entry which is preliminary data.</text>
</comment>
<comment type="subcellular location">
    <subcellularLocation>
        <location evidence="1">Membrane</location>
        <topology evidence="1">Multi-pass membrane protein</topology>
    </subcellularLocation>
</comment>
<dbReference type="GO" id="GO:0008360">
    <property type="term" value="P:regulation of cell shape"/>
    <property type="evidence" value="ECO:0007669"/>
    <property type="project" value="UniProtKB-KW"/>
</dbReference>
<feature type="transmembrane region" description="Helical" evidence="6">
    <location>
        <begin position="6"/>
        <end position="35"/>
    </location>
</feature>
<organism evidence="7">
    <name type="scientific">marine sediment metagenome</name>
    <dbReference type="NCBI Taxonomy" id="412755"/>
    <lineage>
        <taxon>unclassified sequences</taxon>
        <taxon>metagenomes</taxon>
        <taxon>ecological metagenomes</taxon>
    </lineage>
</organism>
<reference evidence="7" key="1">
    <citation type="journal article" date="2014" name="Front. Microbiol.">
        <title>High frequency of phylogenetically diverse reductive dehalogenase-homologous genes in deep subseafloor sedimentary metagenomes.</title>
        <authorList>
            <person name="Kawai M."/>
            <person name="Futagami T."/>
            <person name="Toyoda A."/>
            <person name="Takaki Y."/>
            <person name="Nishi S."/>
            <person name="Hori S."/>
            <person name="Arai W."/>
            <person name="Tsubouchi T."/>
            <person name="Morono Y."/>
            <person name="Uchiyama I."/>
            <person name="Ito T."/>
            <person name="Fujiyama A."/>
            <person name="Inagaki F."/>
            <person name="Takami H."/>
        </authorList>
    </citation>
    <scope>NUCLEOTIDE SEQUENCE</scope>
    <source>
        <strain evidence="7">Expedition CK06-06</strain>
    </source>
</reference>
<keyword evidence="2 6" id="KW-0812">Transmembrane</keyword>
<dbReference type="InterPro" id="IPR001182">
    <property type="entry name" value="FtsW/RodA"/>
</dbReference>
<dbReference type="GO" id="GO:0032153">
    <property type="term" value="C:cell division site"/>
    <property type="evidence" value="ECO:0007669"/>
    <property type="project" value="TreeGrafter"/>
</dbReference>
<keyword evidence="4 6" id="KW-1133">Transmembrane helix</keyword>
<dbReference type="GO" id="GO:0051301">
    <property type="term" value="P:cell division"/>
    <property type="evidence" value="ECO:0007669"/>
    <property type="project" value="InterPro"/>
</dbReference>
<proteinExistence type="predicted"/>
<keyword evidence="5 6" id="KW-0472">Membrane</keyword>
<dbReference type="GO" id="GO:0005886">
    <property type="term" value="C:plasma membrane"/>
    <property type="evidence" value="ECO:0007669"/>
    <property type="project" value="TreeGrafter"/>
</dbReference>
<evidence type="ECO:0000256" key="5">
    <source>
        <dbReference type="ARBA" id="ARBA00023136"/>
    </source>
</evidence>
<sequence>IGMNLGILPVIGIPLILVSYGGSSLIATFIGLGILQNIRANQPR</sequence>
<accession>X1K1G7</accession>
<name>X1K1G7_9ZZZZ</name>
<feature type="non-terminal residue" evidence="7">
    <location>
        <position position="1"/>
    </location>
</feature>
<evidence type="ECO:0000256" key="3">
    <source>
        <dbReference type="ARBA" id="ARBA00022960"/>
    </source>
</evidence>
<dbReference type="EMBL" id="BARV01003190">
    <property type="protein sequence ID" value="GAI00363.1"/>
    <property type="molecule type" value="Genomic_DNA"/>
</dbReference>
<evidence type="ECO:0000256" key="6">
    <source>
        <dbReference type="SAM" id="Phobius"/>
    </source>
</evidence>
<dbReference type="PANTHER" id="PTHR30474">
    <property type="entry name" value="CELL CYCLE PROTEIN"/>
    <property type="match status" value="1"/>
</dbReference>
<evidence type="ECO:0000256" key="4">
    <source>
        <dbReference type="ARBA" id="ARBA00022989"/>
    </source>
</evidence>
<dbReference type="PANTHER" id="PTHR30474:SF1">
    <property type="entry name" value="PEPTIDOGLYCAN GLYCOSYLTRANSFERASE MRDB"/>
    <property type="match status" value="1"/>
</dbReference>
<keyword evidence="3" id="KW-0133">Cell shape</keyword>
<evidence type="ECO:0008006" key="8">
    <source>
        <dbReference type="Google" id="ProtNLM"/>
    </source>
</evidence>
<protein>
    <recommendedName>
        <fullName evidence="8">Rod shape-determining protein RodA</fullName>
    </recommendedName>
</protein>
<gene>
    <name evidence="7" type="ORF">S06H3_07770</name>
</gene>
<evidence type="ECO:0000256" key="1">
    <source>
        <dbReference type="ARBA" id="ARBA00004141"/>
    </source>
</evidence>
<evidence type="ECO:0000313" key="7">
    <source>
        <dbReference type="EMBL" id="GAI00363.1"/>
    </source>
</evidence>
<dbReference type="Pfam" id="PF01098">
    <property type="entry name" value="FTSW_RODA_SPOVE"/>
    <property type="match status" value="1"/>
</dbReference>
<evidence type="ECO:0000256" key="2">
    <source>
        <dbReference type="ARBA" id="ARBA00022692"/>
    </source>
</evidence>
<dbReference type="AlphaFoldDB" id="X1K1G7"/>